<evidence type="ECO:0000313" key="2">
    <source>
        <dbReference type="EMBL" id="CAB3401449.1"/>
    </source>
</evidence>
<reference evidence="2 3" key="1">
    <citation type="submission" date="2020-04" db="EMBL/GenBank/DDBJ databases">
        <authorList>
            <person name="Laetsch R D."/>
            <person name="Stevens L."/>
            <person name="Kumar S."/>
            <person name="Blaxter L. M."/>
        </authorList>
    </citation>
    <scope>NUCLEOTIDE SEQUENCE [LARGE SCALE GENOMIC DNA]</scope>
</reference>
<feature type="compositionally biased region" description="Basic and acidic residues" evidence="1">
    <location>
        <begin position="1"/>
        <end position="14"/>
    </location>
</feature>
<protein>
    <submittedName>
        <fullName evidence="2">Uncharacterized protein</fullName>
    </submittedName>
</protein>
<keyword evidence="3" id="KW-1185">Reference proteome</keyword>
<evidence type="ECO:0000313" key="3">
    <source>
        <dbReference type="Proteomes" id="UP000494206"/>
    </source>
</evidence>
<dbReference type="EMBL" id="CADEPM010000003">
    <property type="protein sequence ID" value="CAB3401449.1"/>
    <property type="molecule type" value="Genomic_DNA"/>
</dbReference>
<dbReference type="OrthoDB" id="5839964at2759"/>
<name>A0A8S1ECQ5_9PELO</name>
<sequence length="495" mass="55987">MEDAEKTEVAKPPEEPTSSTEKPKLDIDGMITDLCELLRDPNAQMKKKVVNIMTLPQILSIGDMNQERCQRIFESLSPDVLDAIISNKNEELSCGIVANILSFCVQATSPDVYAKFKKLVPGLVALLPKQKIFLSSTLNDIAIIVTYMPFEKSEISIIFETLRQLTTYYVKQSNNLEVSSFLSVIRLVFSKLFSLISTGDNESIIDSRGWTVGILSIVRGLLKERPEKLSEKVRVGMWDVIGSVARLIGPSWFALDQSFGKLVAQLNIVEIQMILTNPTEVDAIALSRHLRILEMFICAVHDDETFAKSTYINDVLIAIGSGIKYVLKFWADAADANIELDFQVKINLFTFAVFLLARNEFEIIDKDVQKKIGPLMVEQGIAVIDETTEIQLHTEVSRMYFEFIESMSEMLTLGECVPILVAKFIAKLNASTEYNRWQLSVIEVTVSISNFRGRVDWYSQKTLDEARRILRALGEPQQNDLDEMYKIFANLPRVR</sequence>
<comment type="caution">
    <text evidence="2">The sequence shown here is derived from an EMBL/GenBank/DDBJ whole genome shotgun (WGS) entry which is preliminary data.</text>
</comment>
<dbReference type="Proteomes" id="UP000494206">
    <property type="component" value="Unassembled WGS sequence"/>
</dbReference>
<organism evidence="2 3">
    <name type="scientific">Caenorhabditis bovis</name>
    <dbReference type="NCBI Taxonomy" id="2654633"/>
    <lineage>
        <taxon>Eukaryota</taxon>
        <taxon>Metazoa</taxon>
        <taxon>Ecdysozoa</taxon>
        <taxon>Nematoda</taxon>
        <taxon>Chromadorea</taxon>
        <taxon>Rhabditida</taxon>
        <taxon>Rhabditina</taxon>
        <taxon>Rhabditomorpha</taxon>
        <taxon>Rhabditoidea</taxon>
        <taxon>Rhabditidae</taxon>
        <taxon>Peloderinae</taxon>
        <taxon>Caenorhabditis</taxon>
    </lineage>
</organism>
<feature type="region of interest" description="Disordered" evidence="1">
    <location>
        <begin position="1"/>
        <end position="25"/>
    </location>
</feature>
<accession>A0A8S1ECQ5</accession>
<proteinExistence type="predicted"/>
<dbReference type="AlphaFoldDB" id="A0A8S1ECQ5"/>
<evidence type="ECO:0000256" key="1">
    <source>
        <dbReference type="SAM" id="MobiDB-lite"/>
    </source>
</evidence>
<gene>
    <name evidence="2" type="ORF">CBOVIS_LOCUS4196</name>
</gene>